<sequence length="79" mass="8766">PEPYHTSALSRQGWVDELLNGHQSQIRTELSIHKHVFLRLISILQEASHQQNCLPLSTAVQPVTACYSSDSMTGKSPPV</sequence>
<reference evidence="2 3" key="1">
    <citation type="submission" date="2014-04" db="EMBL/GenBank/DDBJ databases">
        <authorList>
            <consortium name="DOE Joint Genome Institute"/>
            <person name="Kuo A."/>
            <person name="Kohler A."/>
            <person name="Costa M.D."/>
            <person name="Nagy L.G."/>
            <person name="Floudas D."/>
            <person name="Copeland A."/>
            <person name="Barry K.W."/>
            <person name="Cichocki N."/>
            <person name="Veneault-Fourrey C."/>
            <person name="LaButti K."/>
            <person name="Lindquist E.A."/>
            <person name="Lipzen A."/>
            <person name="Lundell T."/>
            <person name="Morin E."/>
            <person name="Murat C."/>
            <person name="Sun H."/>
            <person name="Tunlid A."/>
            <person name="Henrissat B."/>
            <person name="Grigoriev I.V."/>
            <person name="Hibbett D.S."/>
            <person name="Martin F."/>
            <person name="Nordberg H.P."/>
            <person name="Cantor M.N."/>
            <person name="Hua S.X."/>
        </authorList>
    </citation>
    <scope>NUCLEOTIDE SEQUENCE [LARGE SCALE GENOMIC DNA]</scope>
    <source>
        <strain evidence="2 3">441</strain>
    </source>
</reference>
<feature type="domain" description="DUF8040" evidence="1">
    <location>
        <begin position="6"/>
        <end position="51"/>
    </location>
</feature>
<accession>A0A0C9YRY1</accession>
<reference evidence="3" key="2">
    <citation type="submission" date="2015-01" db="EMBL/GenBank/DDBJ databases">
        <title>Evolutionary Origins and Diversification of the Mycorrhizal Mutualists.</title>
        <authorList>
            <consortium name="DOE Joint Genome Institute"/>
            <consortium name="Mycorrhizal Genomics Consortium"/>
            <person name="Kohler A."/>
            <person name="Kuo A."/>
            <person name="Nagy L.G."/>
            <person name="Floudas D."/>
            <person name="Copeland A."/>
            <person name="Barry K.W."/>
            <person name="Cichocki N."/>
            <person name="Veneault-Fourrey C."/>
            <person name="LaButti K."/>
            <person name="Lindquist E.A."/>
            <person name="Lipzen A."/>
            <person name="Lundell T."/>
            <person name="Morin E."/>
            <person name="Murat C."/>
            <person name="Riley R."/>
            <person name="Ohm R."/>
            <person name="Sun H."/>
            <person name="Tunlid A."/>
            <person name="Henrissat B."/>
            <person name="Grigoriev I.V."/>
            <person name="Hibbett D.S."/>
            <person name="Martin F."/>
        </authorList>
    </citation>
    <scope>NUCLEOTIDE SEQUENCE [LARGE SCALE GENOMIC DNA]</scope>
    <source>
        <strain evidence="3">441</strain>
    </source>
</reference>
<dbReference type="EMBL" id="KN833850">
    <property type="protein sequence ID" value="KIK16649.1"/>
    <property type="molecule type" value="Genomic_DNA"/>
</dbReference>
<name>A0A0C9YRY1_9AGAM</name>
<dbReference type="HOGENOM" id="CLU_2612589_0_0_1"/>
<dbReference type="Proteomes" id="UP000054018">
    <property type="component" value="Unassembled WGS sequence"/>
</dbReference>
<proteinExistence type="predicted"/>
<feature type="non-terminal residue" evidence="2">
    <location>
        <position position="1"/>
    </location>
</feature>
<dbReference type="InterPro" id="IPR058353">
    <property type="entry name" value="DUF8040"/>
</dbReference>
<dbReference type="OrthoDB" id="2686988at2759"/>
<dbReference type="AlphaFoldDB" id="A0A0C9YRY1"/>
<protein>
    <recommendedName>
        <fullName evidence="1">DUF8040 domain-containing protein</fullName>
    </recommendedName>
</protein>
<dbReference type="Pfam" id="PF26138">
    <property type="entry name" value="DUF8040"/>
    <property type="match status" value="1"/>
</dbReference>
<evidence type="ECO:0000313" key="2">
    <source>
        <dbReference type="EMBL" id="KIK16649.1"/>
    </source>
</evidence>
<evidence type="ECO:0000313" key="3">
    <source>
        <dbReference type="Proteomes" id="UP000054018"/>
    </source>
</evidence>
<evidence type="ECO:0000259" key="1">
    <source>
        <dbReference type="Pfam" id="PF26138"/>
    </source>
</evidence>
<gene>
    <name evidence="2" type="ORF">PISMIDRAFT_112904</name>
</gene>
<keyword evidence="3" id="KW-1185">Reference proteome</keyword>
<organism evidence="2 3">
    <name type="scientific">Pisolithus microcarpus 441</name>
    <dbReference type="NCBI Taxonomy" id="765257"/>
    <lineage>
        <taxon>Eukaryota</taxon>
        <taxon>Fungi</taxon>
        <taxon>Dikarya</taxon>
        <taxon>Basidiomycota</taxon>
        <taxon>Agaricomycotina</taxon>
        <taxon>Agaricomycetes</taxon>
        <taxon>Agaricomycetidae</taxon>
        <taxon>Boletales</taxon>
        <taxon>Sclerodermatineae</taxon>
        <taxon>Pisolithaceae</taxon>
        <taxon>Pisolithus</taxon>
    </lineage>
</organism>